<proteinExistence type="predicted"/>
<dbReference type="AlphaFoldDB" id="A0A843WV70"/>
<keyword evidence="2" id="KW-1185">Reference proteome</keyword>
<dbReference type="PANTHER" id="PTHR34194">
    <property type="entry name" value="F14J8.16 PROTEIN"/>
    <property type="match status" value="1"/>
</dbReference>
<dbReference type="Proteomes" id="UP000652761">
    <property type="component" value="Unassembled WGS sequence"/>
</dbReference>
<name>A0A843WV70_COLES</name>
<protein>
    <submittedName>
        <fullName evidence="1">Uncharacterized protein</fullName>
    </submittedName>
</protein>
<dbReference type="PANTHER" id="PTHR34194:SF2">
    <property type="entry name" value="F14J8.16 PROTEIN"/>
    <property type="match status" value="1"/>
</dbReference>
<evidence type="ECO:0000313" key="2">
    <source>
        <dbReference type="Proteomes" id="UP000652761"/>
    </source>
</evidence>
<accession>A0A843WV70</accession>
<dbReference type="EMBL" id="NMUH01006091">
    <property type="protein sequence ID" value="MQM14442.1"/>
    <property type="molecule type" value="Genomic_DNA"/>
</dbReference>
<dbReference type="OrthoDB" id="298344at2759"/>
<feature type="non-terminal residue" evidence="1">
    <location>
        <position position="1"/>
    </location>
</feature>
<sequence>MSCNAFSLIEVALGTSTSSAEAASSSFIMMRHGLQHKECICKKKWAKKIADWNYESDIDSEYEMFLVHLRVDGHSYVYEKSSEYVKYHEDEEEEDEPLSRNMTEAFDCREIDPRWRRSFASRKKLKTSHPAKVGGPSDACLMHPYSLIPVSEHDATCIETSTNSELPYYKRILMYLCDKPFDQGEYEDLLHMVSARKPKMGERRLRGVTKTYPADKLSESYFDFHPEKIGIACCRNHSLKQLRGFKFWLQ</sequence>
<evidence type="ECO:0000313" key="1">
    <source>
        <dbReference type="EMBL" id="MQM14442.1"/>
    </source>
</evidence>
<organism evidence="1 2">
    <name type="scientific">Colocasia esculenta</name>
    <name type="common">Wild taro</name>
    <name type="synonym">Arum esculentum</name>
    <dbReference type="NCBI Taxonomy" id="4460"/>
    <lineage>
        <taxon>Eukaryota</taxon>
        <taxon>Viridiplantae</taxon>
        <taxon>Streptophyta</taxon>
        <taxon>Embryophyta</taxon>
        <taxon>Tracheophyta</taxon>
        <taxon>Spermatophyta</taxon>
        <taxon>Magnoliopsida</taxon>
        <taxon>Liliopsida</taxon>
        <taxon>Araceae</taxon>
        <taxon>Aroideae</taxon>
        <taxon>Colocasieae</taxon>
        <taxon>Colocasia</taxon>
    </lineage>
</organism>
<gene>
    <name evidence="1" type="ORF">Taro_047374</name>
</gene>
<comment type="caution">
    <text evidence="1">The sequence shown here is derived from an EMBL/GenBank/DDBJ whole genome shotgun (WGS) entry which is preliminary data.</text>
</comment>
<reference evidence="1" key="1">
    <citation type="submission" date="2017-07" db="EMBL/GenBank/DDBJ databases">
        <title>Taro Niue Genome Assembly and Annotation.</title>
        <authorList>
            <person name="Atibalentja N."/>
            <person name="Keating K."/>
            <person name="Fields C.J."/>
        </authorList>
    </citation>
    <scope>NUCLEOTIDE SEQUENCE</scope>
    <source>
        <strain evidence="1">Niue_2</strain>
        <tissue evidence="1">Leaf</tissue>
    </source>
</reference>